<name>A0A177VEQ0_9BASI</name>
<feature type="region of interest" description="Disordered" evidence="8">
    <location>
        <begin position="1041"/>
        <end position="1101"/>
    </location>
</feature>
<feature type="compositionally biased region" description="Low complexity" evidence="8">
    <location>
        <begin position="304"/>
        <end position="317"/>
    </location>
</feature>
<evidence type="ECO:0000256" key="5">
    <source>
        <dbReference type="ARBA" id="ARBA00022840"/>
    </source>
</evidence>
<protein>
    <recommendedName>
        <fullName evidence="11">AAA+ ATPase domain-containing protein</fullName>
    </recommendedName>
</protein>
<evidence type="ECO:0008006" key="11">
    <source>
        <dbReference type="Google" id="ProtNLM"/>
    </source>
</evidence>
<feature type="compositionally biased region" description="Polar residues" evidence="8">
    <location>
        <begin position="95"/>
        <end position="112"/>
    </location>
</feature>
<dbReference type="GO" id="GO:0005524">
    <property type="term" value="F:ATP binding"/>
    <property type="evidence" value="ECO:0007669"/>
    <property type="project" value="UniProtKB-KW"/>
</dbReference>
<accession>A0A177VEQ0</accession>
<keyword evidence="5" id="KW-0067">ATP-binding</keyword>
<feature type="compositionally biased region" description="Low complexity" evidence="8">
    <location>
        <begin position="29"/>
        <end position="76"/>
    </location>
</feature>
<feature type="compositionally biased region" description="Low complexity" evidence="8">
    <location>
        <begin position="1"/>
        <end position="19"/>
    </location>
</feature>
<feature type="compositionally biased region" description="Polar residues" evidence="8">
    <location>
        <begin position="263"/>
        <end position="288"/>
    </location>
</feature>
<evidence type="ECO:0000256" key="6">
    <source>
        <dbReference type="ARBA" id="ARBA00023242"/>
    </source>
</evidence>
<feature type="compositionally biased region" description="Acidic residues" evidence="8">
    <location>
        <begin position="1082"/>
        <end position="1101"/>
    </location>
</feature>
<feature type="region of interest" description="Disordered" evidence="8">
    <location>
        <begin position="257"/>
        <end position="318"/>
    </location>
</feature>
<reference evidence="9" key="1">
    <citation type="submission" date="2016-04" db="EMBL/GenBank/DDBJ databases">
        <authorList>
            <person name="Nguyen H.D."/>
            <person name="Kesanakurti P."/>
            <person name="Cullis J."/>
            <person name="Levesque C.A."/>
            <person name="Hambleton S."/>
        </authorList>
    </citation>
    <scope>NUCLEOTIDE SEQUENCE</scope>
    <source>
        <strain evidence="9">DAOMC 238032</strain>
    </source>
</reference>
<dbReference type="GO" id="GO:0006281">
    <property type="term" value="P:DNA repair"/>
    <property type="evidence" value="ECO:0007669"/>
    <property type="project" value="InterPro"/>
</dbReference>
<dbReference type="Proteomes" id="UP000077671">
    <property type="component" value="Unassembled WGS sequence"/>
</dbReference>
<comment type="similarity">
    <text evidence="2">Belongs to the rad17/RAD24 family.</text>
</comment>
<comment type="subcellular location">
    <subcellularLocation>
        <location evidence="1">Nucleus</location>
    </subcellularLocation>
</comment>
<comment type="caution">
    <text evidence="9">The sequence shown here is derived from an EMBL/GenBank/DDBJ whole genome shotgun (WGS) entry which is preliminary data.</text>
</comment>
<keyword evidence="6" id="KW-0539">Nucleus</keyword>
<feature type="region of interest" description="Disordered" evidence="8">
    <location>
        <begin position="574"/>
        <end position="627"/>
    </location>
</feature>
<feature type="region of interest" description="Disordered" evidence="8">
    <location>
        <begin position="658"/>
        <end position="706"/>
    </location>
</feature>
<feature type="compositionally biased region" description="Low complexity" evidence="8">
    <location>
        <begin position="574"/>
        <end position="585"/>
    </location>
</feature>
<evidence type="ECO:0000256" key="4">
    <source>
        <dbReference type="ARBA" id="ARBA00022763"/>
    </source>
</evidence>
<dbReference type="GO" id="GO:0003682">
    <property type="term" value="F:chromatin binding"/>
    <property type="evidence" value="ECO:0007669"/>
    <property type="project" value="TreeGrafter"/>
</dbReference>
<dbReference type="InterPro" id="IPR004582">
    <property type="entry name" value="Checkpoint_prot_Rad17_Rad24"/>
</dbReference>
<dbReference type="Gene3D" id="3.40.50.300">
    <property type="entry name" value="P-loop containing nucleotide triphosphate hydrolases"/>
    <property type="match status" value="1"/>
</dbReference>
<dbReference type="GO" id="GO:0000077">
    <property type="term" value="P:DNA damage checkpoint signaling"/>
    <property type="evidence" value="ECO:0007669"/>
    <property type="project" value="TreeGrafter"/>
</dbReference>
<organism evidence="9 10">
    <name type="scientific">Tilletia caries</name>
    <name type="common">wheat bunt fungus</name>
    <dbReference type="NCBI Taxonomy" id="13290"/>
    <lineage>
        <taxon>Eukaryota</taxon>
        <taxon>Fungi</taxon>
        <taxon>Dikarya</taxon>
        <taxon>Basidiomycota</taxon>
        <taxon>Ustilaginomycotina</taxon>
        <taxon>Exobasidiomycetes</taxon>
        <taxon>Tilletiales</taxon>
        <taxon>Tilletiaceae</taxon>
        <taxon>Tilletia</taxon>
    </lineage>
</organism>
<dbReference type="GO" id="GO:0003689">
    <property type="term" value="F:DNA clamp loader activity"/>
    <property type="evidence" value="ECO:0007669"/>
    <property type="project" value="TreeGrafter"/>
</dbReference>
<dbReference type="GO" id="GO:0005634">
    <property type="term" value="C:nucleus"/>
    <property type="evidence" value="ECO:0007669"/>
    <property type="project" value="UniProtKB-SubCell"/>
</dbReference>
<feature type="region of interest" description="Disordered" evidence="8">
    <location>
        <begin position="469"/>
        <end position="513"/>
    </location>
</feature>
<dbReference type="Pfam" id="PF03215">
    <property type="entry name" value="Rad17"/>
    <property type="match status" value="1"/>
</dbReference>
<dbReference type="PANTHER" id="PTHR12172:SF0">
    <property type="entry name" value="CELL CYCLE CHECKPOINT PROTEIN RAD17"/>
    <property type="match status" value="1"/>
</dbReference>
<dbReference type="AlphaFoldDB" id="A0A177VEQ0"/>
<feature type="compositionally biased region" description="Low complexity" evidence="8">
    <location>
        <begin position="469"/>
        <end position="504"/>
    </location>
</feature>
<keyword evidence="4" id="KW-0227">DNA damage</keyword>
<feature type="region of interest" description="Disordered" evidence="8">
    <location>
        <begin position="941"/>
        <end position="975"/>
    </location>
</feature>
<dbReference type="InterPro" id="IPR027417">
    <property type="entry name" value="P-loop_NTPase"/>
</dbReference>
<dbReference type="EMBL" id="LWDD02000061">
    <property type="protein sequence ID" value="KAE8264526.1"/>
    <property type="molecule type" value="Genomic_DNA"/>
</dbReference>
<feature type="region of interest" description="Disordered" evidence="8">
    <location>
        <begin position="828"/>
        <end position="848"/>
    </location>
</feature>
<evidence type="ECO:0000313" key="9">
    <source>
        <dbReference type="EMBL" id="KAE8264526.1"/>
    </source>
</evidence>
<dbReference type="PANTHER" id="PTHR12172">
    <property type="entry name" value="CELL CYCLE CHECKPOINT PROTEIN RAD17"/>
    <property type="match status" value="1"/>
</dbReference>
<gene>
    <name evidence="9" type="ORF">A4X03_0g887</name>
</gene>
<feature type="region of interest" description="Disordered" evidence="8">
    <location>
        <begin position="1"/>
        <end position="121"/>
    </location>
</feature>
<dbReference type="SUPFAM" id="SSF52540">
    <property type="entry name" value="P-loop containing nucleoside triphosphate hydrolases"/>
    <property type="match status" value="1"/>
</dbReference>
<feature type="region of interest" description="Disordered" evidence="8">
    <location>
        <begin position="530"/>
        <end position="559"/>
    </location>
</feature>
<evidence type="ECO:0000256" key="3">
    <source>
        <dbReference type="ARBA" id="ARBA00022741"/>
    </source>
</evidence>
<feature type="compositionally biased region" description="Polar residues" evidence="8">
    <location>
        <begin position="963"/>
        <end position="975"/>
    </location>
</feature>
<proteinExistence type="inferred from homology"/>
<feature type="compositionally biased region" description="Basic and acidic residues" evidence="8">
    <location>
        <begin position="593"/>
        <end position="621"/>
    </location>
</feature>
<evidence type="ECO:0000313" key="10">
    <source>
        <dbReference type="Proteomes" id="UP000077671"/>
    </source>
</evidence>
<evidence type="ECO:0000256" key="8">
    <source>
        <dbReference type="SAM" id="MobiDB-lite"/>
    </source>
</evidence>
<sequence length="1101" mass="114863">MPPPSSSASSSSSSSSSSSVRGGGGGRQSPAKKAAGKNKSASASASASASTAPAPPAGSLSHSHSHSQSKLSFSSKPRPDQHSYFLSPSPPRPALNTTTTKASSTQHAHSTATPPPSSELWVDRFPPSTTAGLAVHRAKIDQVRSWLTEALDGPPALRAYRRLLVLTGPSGAGKSATIRALASQHELNFDIVEWENTWGNNIGAELVQPGPSSSSSFGNAASARSRLVPSSQSATQLFADFLASSSRFGTLNMRTDEGVPEESQASTSAQPTPPSQARSILTPPTISQRLMPPPPPPSKSKATSQASHPPSSQPSSANTARRIILLDDLPNLSHPPTRLAFQSTLAALLAHTQAQAKQYAAAERLAKQRKGSINSSLQLQLPPPIVLLLSDSTGREGDASVASDALAGRSSSLAWRKDEELNLRTVLGDELRRDPRVADIKFNPVAPTILKKALTRILDLVYASAPTTTTKATNTASPQQQSGSQQQSSRSRSNLAPKTTTTTTSVTKPKRDKAFETELIRLLVSEGGAAQEELQNDGAGNGKGKNAKRTAIERPTGGDLRSAITQMQFVLEHPSLSSSPSQSRHQGGRGRAVKRDRAGEALGKDDGGGRKAGKGKEREGVGDGGPKVRARQILATVSRRESNLPLFHAVGRVLYNKRVGDPGGSDDESALPPPPRSSSTTTTKSRVGKKGDEAMSEGGEERTMAGNADGALAKLCGVRAGAGEPEGMWTELPDHMKELERRTSKINLEALWAQSPVDPSLLQLYLHHNFPTFCAEIEECSAGLEYISSADSDLRIWTESWTHTSLSAYYAFLLSTGGIILSLPSPIPPTNNTQSSSGGAGGPMNGRTRHRQIRKSAFFDAFKRMRDLGESLDDVQGWMLRTSVGSAGAGAAGTLGSLGRSAGSHASAAGVGVTAELSSLSTVSRTAMAVEVVPLLAKLSRSSDGVGAGGNTSGLRTSKLHSGGQSTPRSSTSKATRYAYPPSIVHIGQFDHLTASQAAQSAFALRTEALDDSGLLGGADDGEDDADDAGAVVARAGADGTAGGTYGSAWTEQVKDELSQGGDGDGDEVGVGELDGMLLGDVEGDSDPGLMDSEDEILSDE</sequence>
<keyword evidence="3" id="KW-0547">Nucleotide-binding</keyword>
<keyword evidence="7" id="KW-0131">Cell cycle</keyword>
<evidence type="ECO:0000256" key="1">
    <source>
        <dbReference type="ARBA" id="ARBA00004123"/>
    </source>
</evidence>
<dbReference type="GO" id="GO:0033314">
    <property type="term" value="P:mitotic DNA replication checkpoint signaling"/>
    <property type="evidence" value="ECO:0007669"/>
    <property type="project" value="TreeGrafter"/>
</dbReference>
<feature type="compositionally biased region" description="Basic and acidic residues" evidence="8">
    <location>
        <begin position="689"/>
        <end position="703"/>
    </location>
</feature>
<evidence type="ECO:0000256" key="2">
    <source>
        <dbReference type="ARBA" id="ARBA00006168"/>
    </source>
</evidence>
<reference evidence="9" key="2">
    <citation type="journal article" date="2019" name="IMA Fungus">
        <title>Genome sequencing and comparison of five Tilletia species to identify candidate genes for the detection of regulated species infecting wheat.</title>
        <authorList>
            <person name="Nguyen H.D.T."/>
            <person name="Sultana T."/>
            <person name="Kesanakurti P."/>
            <person name="Hambleton S."/>
        </authorList>
    </citation>
    <scope>NUCLEOTIDE SEQUENCE</scope>
    <source>
        <strain evidence="9">DAOMC 238032</strain>
    </source>
</reference>
<evidence type="ECO:0000256" key="7">
    <source>
        <dbReference type="ARBA" id="ARBA00023306"/>
    </source>
</evidence>